<protein>
    <submittedName>
        <fullName evidence="2">Uncharacterized protein</fullName>
    </submittedName>
</protein>
<evidence type="ECO:0000313" key="2">
    <source>
        <dbReference type="EMBL" id="EKM53593.1"/>
    </source>
</evidence>
<organism evidence="2 3">
    <name type="scientific">Phanerochaete carnosa (strain HHB-10118-sp)</name>
    <name type="common">White-rot fungus</name>
    <name type="synonym">Peniophora carnosa</name>
    <dbReference type="NCBI Taxonomy" id="650164"/>
    <lineage>
        <taxon>Eukaryota</taxon>
        <taxon>Fungi</taxon>
        <taxon>Dikarya</taxon>
        <taxon>Basidiomycota</taxon>
        <taxon>Agaricomycotina</taxon>
        <taxon>Agaricomycetes</taxon>
        <taxon>Polyporales</taxon>
        <taxon>Phanerochaetaceae</taxon>
        <taxon>Phanerochaete</taxon>
    </lineage>
</organism>
<proteinExistence type="predicted"/>
<evidence type="ECO:0000313" key="3">
    <source>
        <dbReference type="Proteomes" id="UP000008370"/>
    </source>
</evidence>
<dbReference type="KEGG" id="pco:PHACADRAFT_211266"/>
<dbReference type="RefSeq" id="XP_007398279.1">
    <property type="nucleotide sequence ID" value="XM_007398217.1"/>
</dbReference>
<sequence length="286" mass="31751">MRRSRLSLPRSVPMTPEPEHSEPYIARRTDDCPRTPADKNLLATCVPTEYLVLFGLTLSLGCTNFQANKQTRVDQTTCTGRQIHDRPPPQLINVEPQISVPTPSTIALCRGYWPLRKGLDRSKEKPNHPQGPAFALIAPNHVGAASLGTVPPPSAAFNQCKYHACLFSLQPGSQWNKRVPRVTSQIRQDQARYELSWLIDMHESRTKIDIYCQAAAHSEQTPQPVLSSDPQQWYSGSPSSKVRQGLCEGTSRGHGVRAFQVCTAVHISMADPQGRLEAPEEDAQLI</sequence>
<gene>
    <name evidence="2" type="ORF">PHACADRAFT_211266</name>
</gene>
<dbReference type="AlphaFoldDB" id="K5VQ32"/>
<evidence type="ECO:0000256" key="1">
    <source>
        <dbReference type="SAM" id="MobiDB-lite"/>
    </source>
</evidence>
<keyword evidence="3" id="KW-1185">Reference proteome</keyword>
<dbReference type="Proteomes" id="UP000008370">
    <property type="component" value="Unassembled WGS sequence"/>
</dbReference>
<dbReference type="InParanoid" id="K5VQ32"/>
<feature type="compositionally biased region" description="Low complexity" evidence="1">
    <location>
        <begin position="1"/>
        <end position="11"/>
    </location>
</feature>
<reference evidence="2 3" key="1">
    <citation type="journal article" date="2012" name="BMC Genomics">
        <title>Comparative genomics of the white-rot fungi, Phanerochaete carnosa and P. chrysosporium, to elucidate the genetic basis of the distinct wood types they colonize.</title>
        <authorList>
            <person name="Suzuki H."/>
            <person name="MacDonald J."/>
            <person name="Syed K."/>
            <person name="Salamov A."/>
            <person name="Hori C."/>
            <person name="Aerts A."/>
            <person name="Henrissat B."/>
            <person name="Wiebenga A."/>
            <person name="vanKuyk P.A."/>
            <person name="Barry K."/>
            <person name="Lindquist E."/>
            <person name="LaButti K."/>
            <person name="Lapidus A."/>
            <person name="Lucas S."/>
            <person name="Coutinho P."/>
            <person name="Gong Y."/>
            <person name="Samejima M."/>
            <person name="Mahadevan R."/>
            <person name="Abou-Zaid M."/>
            <person name="de Vries R.P."/>
            <person name="Igarashi K."/>
            <person name="Yadav J.S."/>
            <person name="Grigoriev I.V."/>
            <person name="Master E.R."/>
        </authorList>
    </citation>
    <scope>NUCLEOTIDE SEQUENCE [LARGE SCALE GENOMIC DNA]</scope>
    <source>
        <strain evidence="2 3">HHB-10118-sp</strain>
    </source>
</reference>
<name>K5VQ32_PHACS</name>
<accession>K5VQ32</accession>
<dbReference type="GeneID" id="18913082"/>
<dbReference type="EMBL" id="JH930474">
    <property type="protein sequence ID" value="EKM53593.1"/>
    <property type="molecule type" value="Genomic_DNA"/>
</dbReference>
<feature type="region of interest" description="Disordered" evidence="1">
    <location>
        <begin position="1"/>
        <end position="23"/>
    </location>
</feature>
<dbReference type="HOGENOM" id="CLU_973541_0_0_1"/>